<organism evidence="1 2">
    <name type="scientific">Campylobacter portucalensis</name>
    <dbReference type="NCBI Taxonomy" id="2608384"/>
    <lineage>
        <taxon>Bacteria</taxon>
        <taxon>Pseudomonadati</taxon>
        <taxon>Campylobacterota</taxon>
        <taxon>Epsilonproteobacteria</taxon>
        <taxon>Campylobacterales</taxon>
        <taxon>Campylobacteraceae</taxon>
        <taxon>Campylobacter</taxon>
    </lineage>
</organism>
<dbReference type="InterPro" id="IPR029058">
    <property type="entry name" value="AB_hydrolase_fold"/>
</dbReference>
<accession>A0A6L5WJS7</accession>
<gene>
    <name evidence="1" type="ORF">F1B92_08500</name>
</gene>
<proteinExistence type="predicted"/>
<evidence type="ECO:0000313" key="1">
    <source>
        <dbReference type="EMBL" id="MSN97196.1"/>
    </source>
</evidence>
<protein>
    <submittedName>
        <fullName evidence="1">Uncharacterized protein</fullName>
    </submittedName>
</protein>
<reference evidence="1 2" key="1">
    <citation type="submission" date="2019-09" db="EMBL/GenBank/DDBJ databases">
        <authorList>
            <person name="Silva M."/>
            <person name="Pereira G."/>
            <person name="Lopes-Da-Costa L."/>
            <person name="Silva E."/>
        </authorList>
    </citation>
    <scope>NUCLEOTIDE SEQUENCE [LARGE SCALE GENOMIC DNA]</scope>
    <source>
        <strain evidence="1 2">FMV-PI01</strain>
    </source>
</reference>
<comment type="caution">
    <text evidence="1">The sequence shown here is derived from an EMBL/GenBank/DDBJ whole genome shotgun (WGS) entry which is preliminary data.</text>
</comment>
<dbReference type="Gene3D" id="3.40.50.1820">
    <property type="entry name" value="alpha/beta hydrolase"/>
    <property type="match status" value="1"/>
</dbReference>
<dbReference type="RefSeq" id="WP_154571438.1">
    <property type="nucleotide sequence ID" value="NZ_VWSJ01000069.1"/>
</dbReference>
<dbReference type="EMBL" id="VWSJ01000069">
    <property type="protein sequence ID" value="MSN97196.1"/>
    <property type="molecule type" value="Genomic_DNA"/>
</dbReference>
<name>A0A6L5WJS7_9BACT</name>
<dbReference type="AlphaFoldDB" id="A0A6L5WJS7"/>
<reference evidence="1 2" key="2">
    <citation type="submission" date="2020-03" db="EMBL/GenBank/DDBJ databases">
        <title>Campylobacter portucalensis sp. nov., a new species of Campylobacter isolated from the reproductive tract of bulls.</title>
        <authorList>
            <person name="Silva M.F."/>
            <person name="Pereira G."/>
            <person name="Carneiro C."/>
            <person name="Hemphill A."/>
            <person name="Mateus L."/>
            <person name="Lopes-Da-Costa L."/>
            <person name="Silva E."/>
        </authorList>
    </citation>
    <scope>NUCLEOTIDE SEQUENCE [LARGE SCALE GENOMIC DNA]</scope>
    <source>
        <strain evidence="1 2">FMV-PI01</strain>
    </source>
</reference>
<evidence type="ECO:0000313" key="2">
    <source>
        <dbReference type="Proteomes" id="UP000476338"/>
    </source>
</evidence>
<sequence>MDFSSVKRIDMSLGKVKEQAALSANSYKEHRVGEKVRINGHSYVVEKFVNSKDSGFSATLYRKENTNEYTIAYRGTELSDIGDIKTDLRGGITNKNSQNPDREKFTKEAINQISKNF</sequence>
<dbReference type="Proteomes" id="UP000476338">
    <property type="component" value="Unassembled WGS sequence"/>
</dbReference>
<keyword evidence="2" id="KW-1185">Reference proteome</keyword>